<evidence type="ECO:0000256" key="1">
    <source>
        <dbReference type="SAM" id="SignalP"/>
    </source>
</evidence>
<comment type="caution">
    <text evidence="2">The sequence shown here is derived from an EMBL/GenBank/DDBJ whole genome shotgun (WGS) entry which is preliminary data.</text>
</comment>
<evidence type="ECO:0000313" key="2">
    <source>
        <dbReference type="EMBL" id="HEN15248.1"/>
    </source>
</evidence>
<dbReference type="AlphaFoldDB" id="A0A7C2NUM4"/>
<feature type="chain" id="PRO_5027753280" evidence="1">
    <location>
        <begin position="22"/>
        <end position="93"/>
    </location>
</feature>
<accession>A0A7C2NUM4</accession>
<gene>
    <name evidence="2" type="ORF">ENQ76_07250</name>
</gene>
<proteinExistence type="predicted"/>
<feature type="signal peptide" evidence="1">
    <location>
        <begin position="1"/>
        <end position="21"/>
    </location>
</feature>
<organism evidence="2">
    <name type="scientific">Schlesneria paludicola</name>
    <dbReference type="NCBI Taxonomy" id="360056"/>
    <lineage>
        <taxon>Bacteria</taxon>
        <taxon>Pseudomonadati</taxon>
        <taxon>Planctomycetota</taxon>
        <taxon>Planctomycetia</taxon>
        <taxon>Planctomycetales</taxon>
        <taxon>Planctomycetaceae</taxon>
        <taxon>Schlesneria</taxon>
    </lineage>
</organism>
<protein>
    <submittedName>
        <fullName evidence="2">Uncharacterized protein</fullName>
    </submittedName>
</protein>
<keyword evidence="1" id="KW-0732">Signal</keyword>
<name>A0A7C2NUM4_9PLAN</name>
<sequence>MKRLVLHSLTMGLLVGLPASHLLWSAPPAGKKTTVCHVSADAGVAFPINVAVRALPAHLRHGDCELAEGQTCEFDEVNGIAVCATPEPPPETP</sequence>
<reference evidence="2" key="1">
    <citation type="journal article" date="2020" name="mSystems">
        <title>Genome- and Community-Level Interaction Insights into Carbon Utilization and Element Cycling Functions of Hydrothermarchaeota in Hydrothermal Sediment.</title>
        <authorList>
            <person name="Zhou Z."/>
            <person name="Liu Y."/>
            <person name="Xu W."/>
            <person name="Pan J."/>
            <person name="Luo Z.H."/>
            <person name="Li M."/>
        </authorList>
    </citation>
    <scope>NUCLEOTIDE SEQUENCE [LARGE SCALE GENOMIC DNA]</scope>
    <source>
        <strain evidence="2">SpSt-339</strain>
    </source>
</reference>
<dbReference type="EMBL" id="DSOK01000208">
    <property type="protein sequence ID" value="HEN15248.1"/>
    <property type="molecule type" value="Genomic_DNA"/>
</dbReference>